<evidence type="ECO:0000259" key="1">
    <source>
        <dbReference type="Pfam" id="PF00535"/>
    </source>
</evidence>
<dbReference type="GO" id="GO:0006487">
    <property type="term" value="P:protein N-linked glycosylation"/>
    <property type="evidence" value="ECO:0007669"/>
    <property type="project" value="TreeGrafter"/>
</dbReference>
<sequence>MRIKTIAVIPHYRHERTIQSTVEDLLQLQLPCIVVDDGSGEQTEVVLAELERKENVTVIRHLDNGGKGAAVKTGLQTAAELGYTHVLQIDADRQHQFSDIPKFLAAAEKAPHTVICGKPIYGEDAPKSRRYGREITNFWIWVNTGSKGIHDGMCGFRLYPLAETLSVIQKEKIGNRMDFDTEILVHLHWAGLPIEWIDTPVRYAEDGVSHFRMVKDNIDISLMHTRLFFLGMKKRLWKK</sequence>
<gene>
    <name evidence="2" type="ORF">NCTC13337_01315</name>
</gene>
<proteinExistence type="predicted"/>
<dbReference type="Proteomes" id="UP000254601">
    <property type="component" value="Unassembled WGS sequence"/>
</dbReference>
<dbReference type="EMBL" id="UHIC01000001">
    <property type="protein sequence ID" value="SUO95418.1"/>
    <property type="molecule type" value="Genomic_DNA"/>
</dbReference>
<organism evidence="2 3">
    <name type="scientific">Suttonella ornithocola</name>
    <dbReference type="NCBI Taxonomy" id="279832"/>
    <lineage>
        <taxon>Bacteria</taxon>
        <taxon>Pseudomonadati</taxon>
        <taxon>Pseudomonadota</taxon>
        <taxon>Gammaproteobacteria</taxon>
        <taxon>Cardiobacteriales</taxon>
        <taxon>Cardiobacteriaceae</taxon>
        <taxon>Suttonella</taxon>
    </lineage>
</organism>
<dbReference type="PANTHER" id="PTHR10859:SF91">
    <property type="entry name" value="DOLICHYL-PHOSPHATE BETA-GLUCOSYLTRANSFERASE"/>
    <property type="match status" value="1"/>
</dbReference>
<protein>
    <submittedName>
        <fullName evidence="2">N-glycosyltransferase</fullName>
    </submittedName>
</protein>
<dbReference type="AlphaFoldDB" id="A0A380MT02"/>
<dbReference type="InterPro" id="IPR029044">
    <property type="entry name" value="Nucleotide-diphossugar_trans"/>
</dbReference>
<dbReference type="CDD" id="cd04179">
    <property type="entry name" value="DPM_DPG-synthase_like"/>
    <property type="match status" value="1"/>
</dbReference>
<name>A0A380MT02_9GAMM</name>
<keyword evidence="2" id="KW-0808">Transferase</keyword>
<evidence type="ECO:0000313" key="3">
    <source>
        <dbReference type="Proteomes" id="UP000254601"/>
    </source>
</evidence>
<accession>A0A380MT02</accession>
<dbReference type="SUPFAM" id="SSF53448">
    <property type="entry name" value="Nucleotide-diphospho-sugar transferases"/>
    <property type="match status" value="1"/>
</dbReference>
<reference evidence="2 3" key="1">
    <citation type="submission" date="2018-06" db="EMBL/GenBank/DDBJ databases">
        <authorList>
            <consortium name="Pathogen Informatics"/>
            <person name="Doyle S."/>
        </authorList>
    </citation>
    <scope>NUCLEOTIDE SEQUENCE [LARGE SCALE GENOMIC DNA]</scope>
    <source>
        <strain evidence="2 3">NCTC13337</strain>
    </source>
</reference>
<dbReference type="PANTHER" id="PTHR10859">
    <property type="entry name" value="GLYCOSYL TRANSFERASE"/>
    <property type="match status" value="1"/>
</dbReference>
<feature type="domain" description="Glycosyltransferase 2-like" evidence="1">
    <location>
        <begin position="8"/>
        <end position="139"/>
    </location>
</feature>
<evidence type="ECO:0000313" key="2">
    <source>
        <dbReference type="EMBL" id="SUO95418.1"/>
    </source>
</evidence>
<dbReference type="Gene3D" id="3.90.550.10">
    <property type="entry name" value="Spore Coat Polysaccharide Biosynthesis Protein SpsA, Chain A"/>
    <property type="match status" value="1"/>
</dbReference>
<dbReference type="GO" id="GO:0016740">
    <property type="term" value="F:transferase activity"/>
    <property type="evidence" value="ECO:0007669"/>
    <property type="project" value="UniProtKB-KW"/>
</dbReference>
<keyword evidence="3" id="KW-1185">Reference proteome</keyword>
<dbReference type="InterPro" id="IPR001173">
    <property type="entry name" value="Glyco_trans_2-like"/>
</dbReference>
<dbReference type="Pfam" id="PF00535">
    <property type="entry name" value="Glycos_transf_2"/>
    <property type="match status" value="1"/>
</dbReference>